<protein>
    <submittedName>
        <fullName evidence="5">HlyD family secretion protein</fullName>
    </submittedName>
</protein>
<name>A0ABU3VW78_9GAMM</name>
<feature type="coiled-coil region" evidence="2">
    <location>
        <begin position="91"/>
        <end position="170"/>
    </location>
</feature>
<sequence length="354" mass="38145">MTPDQRFARWVHCALVAFVLVFVYFLVADLWMPVSPQARVLHPVVPLAPQVSGRVAEVAVANNQRVVAGQTLFSLDRRPFELAREKATLALEAAVRENRQTDAAIASAQAELVAARVERDELANEVSRLRRVFERGGVARQQLDQRVAQHRAAEAKVQAAQARVTQLMVQRGAGDDGNLRLRQARNALAQAELSLSYSDVQATAAGVVSNLQVQPGAYAKAGMAMAALVTDQTDVVADFREKSLAHVEPGTAAAIVFDARPGEVFAAHVAGVDAGTRAGQMAADGTLAAPRATDRWVRDAQRQRLHLQLDNPPSMLSGLPSGARATVQLLPGGGVADWLGWLQIHAISLVHYIY</sequence>
<keyword evidence="3" id="KW-0812">Transmembrane</keyword>
<dbReference type="SUPFAM" id="SSF111369">
    <property type="entry name" value="HlyD-like secretion proteins"/>
    <property type="match status" value="2"/>
</dbReference>
<dbReference type="EMBL" id="JAWIIJ010000004">
    <property type="protein sequence ID" value="MDV2078436.1"/>
    <property type="molecule type" value="Genomic_DNA"/>
</dbReference>
<evidence type="ECO:0000259" key="4">
    <source>
        <dbReference type="Pfam" id="PF25917"/>
    </source>
</evidence>
<evidence type="ECO:0000256" key="3">
    <source>
        <dbReference type="SAM" id="Phobius"/>
    </source>
</evidence>
<keyword evidence="3" id="KW-0472">Membrane</keyword>
<dbReference type="InterPro" id="IPR058625">
    <property type="entry name" value="MdtA-like_BSH"/>
</dbReference>
<dbReference type="InterPro" id="IPR050393">
    <property type="entry name" value="MFP_Efflux_Pump"/>
</dbReference>
<keyword evidence="3" id="KW-1133">Transmembrane helix</keyword>
<evidence type="ECO:0000313" key="5">
    <source>
        <dbReference type="EMBL" id="MDV2078436.1"/>
    </source>
</evidence>
<comment type="similarity">
    <text evidence="1">Belongs to the membrane fusion protein (MFP) (TC 8.A.1) family.</text>
</comment>
<gene>
    <name evidence="5" type="ORF">RYS15_07060</name>
</gene>
<dbReference type="Gene3D" id="2.40.50.100">
    <property type="match status" value="1"/>
</dbReference>
<comment type="caution">
    <text evidence="5">The sequence shown here is derived from an EMBL/GenBank/DDBJ whole genome shotgun (WGS) entry which is preliminary data.</text>
</comment>
<dbReference type="RefSeq" id="WP_316973205.1">
    <property type="nucleotide sequence ID" value="NZ_JAWIIJ010000004.1"/>
</dbReference>
<reference evidence="5 6" key="1">
    <citation type="submission" date="2023-10" db="EMBL/GenBank/DDBJ databases">
        <title>Characteristics and mechanism of a salt-tolerant marine origin heterotrophic nitrifying- aerobic denitrifying bacteria Marinobacter xestospongiae HN1.</title>
        <authorList>
            <person name="Qi R."/>
        </authorList>
    </citation>
    <scope>NUCLEOTIDE SEQUENCE [LARGE SCALE GENOMIC DNA]</scope>
    <source>
        <strain evidence="5 6">HN1</strain>
    </source>
</reference>
<evidence type="ECO:0000256" key="1">
    <source>
        <dbReference type="ARBA" id="ARBA00009477"/>
    </source>
</evidence>
<evidence type="ECO:0000256" key="2">
    <source>
        <dbReference type="SAM" id="Coils"/>
    </source>
</evidence>
<proteinExistence type="inferred from homology"/>
<dbReference type="PANTHER" id="PTHR30367:SF6">
    <property type="entry name" value="SECRETION PROTEIN-RELATED"/>
    <property type="match status" value="1"/>
</dbReference>
<keyword evidence="6" id="KW-1185">Reference proteome</keyword>
<accession>A0ABU3VW78</accession>
<dbReference type="PANTHER" id="PTHR30367">
    <property type="entry name" value="P-HYDROXYBENZOIC ACID EFFLUX PUMP SUBUNIT AAEA-RELATED"/>
    <property type="match status" value="1"/>
</dbReference>
<evidence type="ECO:0000313" key="6">
    <source>
        <dbReference type="Proteomes" id="UP001269819"/>
    </source>
</evidence>
<feature type="domain" description="Multidrug resistance protein MdtA-like barrel-sandwich hybrid" evidence="4">
    <location>
        <begin position="45"/>
        <end position="230"/>
    </location>
</feature>
<keyword evidence="2" id="KW-0175">Coiled coil</keyword>
<feature type="transmembrane region" description="Helical" evidence="3">
    <location>
        <begin position="7"/>
        <end position="27"/>
    </location>
</feature>
<dbReference type="Gene3D" id="2.40.30.170">
    <property type="match status" value="1"/>
</dbReference>
<organism evidence="5 6">
    <name type="scientific">Marinobacter xestospongiae</name>
    <dbReference type="NCBI Taxonomy" id="994319"/>
    <lineage>
        <taxon>Bacteria</taxon>
        <taxon>Pseudomonadati</taxon>
        <taxon>Pseudomonadota</taxon>
        <taxon>Gammaproteobacteria</taxon>
        <taxon>Pseudomonadales</taxon>
        <taxon>Marinobacteraceae</taxon>
        <taxon>Marinobacter</taxon>
    </lineage>
</organism>
<dbReference type="Pfam" id="PF25917">
    <property type="entry name" value="BSH_RND"/>
    <property type="match status" value="1"/>
</dbReference>
<dbReference type="Proteomes" id="UP001269819">
    <property type="component" value="Unassembled WGS sequence"/>
</dbReference>